<dbReference type="PANTHER" id="PTHR48475:SF1">
    <property type="entry name" value="RNASE H TYPE-1 DOMAIN-CONTAINING PROTEIN"/>
    <property type="match status" value="1"/>
</dbReference>
<dbReference type="Proteomes" id="UP000257109">
    <property type="component" value="Unassembled WGS sequence"/>
</dbReference>
<accession>A0A371F5Y1</accession>
<dbReference type="SUPFAM" id="SSF53098">
    <property type="entry name" value="Ribonuclease H-like"/>
    <property type="match status" value="1"/>
</dbReference>
<reference evidence="8" key="1">
    <citation type="submission" date="2018-05" db="EMBL/GenBank/DDBJ databases">
        <title>Draft genome of Mucuna pruriens seed.</title>
        <authorList>
            <person name="Nnadi N.E."/>
            <person name="Vos R."/>
            <person name="Hasami M.H."/>
            <person name="Devisetty U.K."/>
            <person name="Aguiy J.C."/>
        </authorList>
    </citation>
    <scope>NUCLEOTIDE SEQUENCE [LARGE SCALE GENOMIC DNA]</scope>
    <source>
        <strain evidence="8">JCA_2017</strain>
    </source>
</reference>
<dbReference type="GO" id="GO:0003676">
    <property type="term" value="F:nucleic acid binding"/>
    <property type="evidence" value="ECO:0007669"/>
    <property type="project" value="InterPro"/>
</dbReference>
<dbReference type="InterPro" id="IPR036397">
    <property type="entry name" value="RNaseH_sf"/>
</dbReference>
<dbReference type="PANTHER" id="PTHR48475">
    <property type="entry name" value="RIBONUCLEASE H"/>
    <property type="match status" value="1"/>
</dbReference>
<dbReference type="InterPro" id="IPR012337">
    <property type="entry name" value="RNaseH-like_sf"/>
</dbReference>
<evidence type="ECO:0000256" key="5">
    <source>
        <dbReference type="ARBA" id="ARBA00022801"/>
    </source>
</evidence>
<evidence type="ECO:0000256" key="4">
    <source>
        <dbReference type="ARBA" id="ARBA00022759"/>
    </source>
</evidence>
<gene>
    <name evidence="8" type="ORF">CR513_46681</name>
</gene>
<protein>
    <recommendedName>
        <fullName evidence="7">Reverse transcriptase RNase H-like domain-containing protein</fullName>
    </recommendedName>
</protein>
<evidence type="ECO:0000313" key="8">
    <source>
        <dbReference type="EMBL" id="RDX73677.1"/>
    </source>
</evidence>
<keyword evidence="5" id="KW-0378">Hydrolase</keyword>
<keyword evidence="2" id="KW-0548">Nucleotidyltransferase</keyword>
<dbReference type="EMBL" id="QJKJ01010438">
    <property type="protein sequence ID" value="RDX73677.1"/>
    <property type="molecule type" value="Genomic_DNA"/>
</dbReference>
<keyword evidence="9" id="KW-1185">Reference proteome</keyword>
<keyword evidence="6" id="KW-0695">RNA-directed DNA polymerase</keyword>
<evidence type="ECO:0000256" key="6">
    <source>
        <dbReference type="ARBA" id="ARBA00022918"/>
    </source>
</evidence>
<proteinExistence type="predicted"/>
<evidence type="ECO:0000256" key="1">
    <source>
        <dbReference type="ARBA" id="ARBA00022679"/>
    </source>
</evidence>
<feature type="domain" description="Reverse transcriptase RNase H-like" evidence="7">
    <location>
        <begin position="14"/>
        <end position="70"/>
    </location>
</feature>
<keyword evidence="3" id="KW-0540">Nuclease</keyword>
<evidence type="ECO:0000256" key="3">
    <source>
        <dbReference type="ARBA" id="ARBA00022722"/>
    </source>
</evidence>
<dbReference type="Gene3D" id="3.30.420.10">
    <property type="entry name" value="Ribonuclease H-like superfamily/Ribonuclease H"/>
    <property type="match status" value="2"/>
</dbReference>
<dbReference type="SUPFAM" id="SSF56672">
    <property type="entry name" value="DNA/RNA polymerases"/>
    <property type="match status" value="1"/>
</dbReference>
<feature type="non-terminal residue" evidence="8">
    <location>
        <position position="1"/>
    </location>
</feature>
<dbReference type="GO" id="GO:0003964">
    <property type="term" value="F:RNA-directed DNA polymerase activity"/>
    <property type="evidence" value="ECO:0007669"/>
    <property type="project" value="UniProtKB-KW"/>
</dbReference>
<dbReference type="GO" id="GO:0004519">
    <property type="term" value="F:endonuclease activity"/>
    <property type="evidence" value="ECO:0007669"/>
    <property type="project" value="UniProtKB-KW"/>
</dbReference>
<evidence type="ECO:0000256" key="2">
    <source>
        <dbReference type="ARBA" id="ARBA00022695"/>
    </source>
</evidence>
<dbReference type="AlphaFoldDB" id="A0A371F5Y1"/>
<name>A0A371F5Y1_MUCPR</name>
<evidence type="ECO:0000259" key="7">
    <source>
        <dbReference type="Pfam" id="PF17917"/>
    </source>
</evidence>
<keyword evidence="1" id="KW-0808">Transferase</keyword>
<dbReference type="InterPro" id="IPR041373">
    <property type="entry name" value="RT_RNaseH"/>
</dbReference>
<dbReference type="STRING" id="157652.A0A371F5Y1"/>
<sequence length="329" mass="38566">MYLENPHVLVPVVPGKPLILYLAMLEEPMGCVLGKQDATRKKEQAIYYLCKKFTDFDKRYPALERTCCALPLLHEFLDEHIKIIAEIEPELDEWTMWFDGVSNLLRNEIGVVLPLPKDQCFPFPTRLGFDCTNNMVEYEACTMGIMMALEHQVNEGQEMIIRVQNQTRTEHCQYLGWDEVDMDAKPWYHDIKRNLWHNTNGHALAQKVLRAGFYWTKMESNCCHHVKRCMKCQIYTNNIHEAPSVLHNLMSPWPFSMWSLDVIGSIEPKASNGHRFILMAIDYFTEWIEAASYPSMTRNVVVKFVKKGHHMLIRSPNSHHHKQWYKPKQ</sequence>
<evidence type="ECO:0000313" key="9">
    <source>
        <dbReference type="Proteomes" id="UP000257109"/>
    </source>
</evidence>
<dbReference type="Pfam" id="PF17917">
    <property type="entry name" value="RT_RNaseH"/>
    <property type="match status" value="1"/>
</dbReference>
<keyword evidence="4" id="KW-0255">Endonuclease</keyword>
<dbReference type="InterPro" id="IPR043502">
    <property type="entry name" value="DNA/RNA_pol_sf"/>
</dbReference>
<comment type="caution">
    <text evidence="8">The sequence shown here is derived from an EMBL/GenBank/DDBJ whole genome shotgun (WGS) entry which is preliminary data.</text>
</comment>
<organism evidence="8 9">
    <name type="scientific">Mucuna pruriens</name>
    <name type="common">Velvet bean</name>
    <name type="synonym">Dolichos pruriens</name>
    <dbReference type="NCBI Taxonomy" id="157652"/>
    <lineage>
        <taxon>Eukaryota</taxon>
        <taxon>Viridiplantae</taxon>
        <taxon>Streptophyta</taxon>
        <taxon>Embryophyta</taxon>
        <taxon>Tracheophyta</taxon>
        <taxon>Spermatophyta</taxon>
        <taxon>Magnoliopsida</taxon>
        <taxon>eudicotyledons</taxon>
        <taxon>Gunneridae</taxon>
        <taxon>Pentapetalae</taxon>
        <taxon>rosids</taxon>
        <taxon>fabids</taxon>
        <taxon>Fabales</taxon>
        <taxon>Fabaceae</taxon>
        <taxon>Papilionoideae</taxon>
        <taxon>50 kb inversion clade</taxon>
        <taxon>NPAAA clade</taxon>
        <taxon>indigoferoid/millettioid clade</taxon>
        <taxon>Phaseoleae</taxon>
        <taxon>Mucuna</taxon>
    </lineage>
</organism>
<dbReference type="GO" id="GO:0016787">
    <property type="term" value="F:hydrolase activity"/>
    <property type="evidence" value="ECO:0007669"/>
    <property type="project" value="UniProtKB-KW"/>
</dbReference>